<feature type="signal peptide" evidence="1">
    <location>
        <begin position="1"/>
        <end position="21"/>
    </location>
</feature>
<evidence type="ECO:0000256" key="1">
    <source>
        <dbReference type="SAM" id="SignalP"/>
    </source>
</evidence>
<feature type="chain" id="PRO_5042986148" evidence="1">
    <location>
        <begin position="22"/>
        <end position="573"/>
    </location>
</feature>
<dbReference type="RefSeq" id="WP_254091457.1">
    <property type="nucleotide sequence ID" value="NZ_JAHESC010000024.1"/>
</dbReference>
<sequence>MRKRAYSFCLVFLVLTTSVYAQLDYNKQFFNAKQLFREGKYNLAMESFKPLIPYDQRNRYAQYASFYYGLSAYKQGFPAVAKDQFNQLKTQHATWEKIDEVNFWLAKIYFDGKDYFQGMKLLAQVKDKKMQPDVEALKTKALAEVNDVETLRMMREEYPKDETVGKLLAATLAKDQSDPENRAQLEALVEALNLKKTDYIPEAPKSFKKDIYTVSVLMPFMVQTLEPSPARKKNQIVLDFYEGMKQAVDTLQKQGVKISLRAYDTERSTAKLRTVLALPELKSSDLLVGPFFHEENPPLKEFSQQQKINLFNPLLNSSDLISGNPYGFLFQPSEETLGQKAGAFVATHARKKNCMVYYGTSRRDSVLAANFVQQARQDGVKILSSQRIARESITKILATLATPTEYDEFKYPKQFTLKKDSLGAIFVATDEALIYTKVLSGVETRGDSVLVVGSEAWLDQPTVDLEKYNTLPIVLEAPNYAQPDAVHYRAFFHKYVHTHGRTPSAYARMGYEFMLFTGLQLRDNGVYFQDGLSRQAFVPGSLTTGYNYQFSHDNQLVPFIRFRHGKATVVDKR</sequence>
<keyword evidence="1" id="KW-0732">Signal</keyword>
<name>A0AAP2DCJ1_9BACT</name>
<dbReference type="Gene3D" id="3.40.50.2300">
    <property type="match status" value="2"/>
</dbReference>
<accession>A0AAP2DCJ1</accession>
<gene>
    <name evidence="2" type="ORF">KK078_16790</name>
</gene>
<evidence type="ECO:0000313" key="3">
    <source>
        <dbReference type="Proteomes" id="UP001319180"/>
    </source>
</evidence>
<reference evidence="2 3" key="1">
    <citation type="submission" date="2021-05" db="EMBL/GenBank/DDBJ databases">
        <title>A Polyphasic approach of four new species of the genus Ohtaekwangia: Ohtaekwangia histidinii sp. nov., Ohtaekwangia cretensis sp. nov., Ohtaekwangia indiensis sp. nov., Ohtaekwangia reichenbachii sp. nov. from diverse environment.</title>
        <authorList>
            <person name="Octaviana S."/>
        </authorList>
    </citation>
    <scope>NUCLEOTIDE SEQUENCE [LARGE SCALE GENOMIC DNA]</scope>
    <source>
        <strain evidence="2 3">PWU37</strain>
    </source>
</reference>
<proteinExistence type="predicted"/>
<comment type="caution">
    <text evidence="2">The sequence shown here is derived from an EMBL/GenBank/DDBJ whole genome shotgun (WGS) entry which is preliminary data.</text>
</comment>
<dbReference type="EMBL" id="JAHESC010000024">
    <property type="protein sequence ID" value="MBT1688230.1"/>
    <property type="molecule type" value="Genomic_DNA"/>
</dbReference>
<dbReference type="Proteomes" id="UP001319180">
    <property type="component" value="Unassembled WGS sequence"/>
</dbReference>
<keyword evidence="3" id="KW-1185">Reference proteome</keyword>
<dbReference type="AlphaFoldDB" id="A0AAP2DCJ1"/>
<protein>
    <submittedName>
        <fullName evidence="2">Uncharacterized protein</fullName>
    </submittedName>
</protein>
<dbReference type="SUPFAM" id="SSF53822">
    <property type="entry name" value="Periplasmic binding protein-like I"/>
    <property type="match status" value="1"/>
</dbReference>
<evidence type="ECO:0000313" key="2">
    <source>
        <dbReference type="EMBL" id="MBT1688230.1"/>
    </source>
</evidence>
<dbReference type="InterPro" id="IPR028082">
    <property type="entry name" value="Peripla_BP_I"/>
</dbReference>
<dbReference type="Gene3D" id="1.25.40.10">
    <property type="entry name" value="Tetratricopeptide repeat domain"/>
    <property type="match status" value="1"/>
</dbReference>
<dbReference type="InterPro" id="IPR011990">
    <property type="entry name" value="TPR-like_helical_dom_sf"/>
</dbReference>
<organism evidence="2 3">
    <name type="scientific">Dawidia soli</name>
    <dbReference type="NCBI Taxonomy" id="2782352"/>
    <lineage>
        <taxon>Bacteria</taxon>
        <taxon>Pseudomonadati</taxon>
        <taxon>Bacteroidota</taxon>
        <taxon>Cytophagia</taxon>
        <taxon>Cytophagales</taxon>
        <taxon>Chryseotaleaceae</taxon>
        <taxon>Dawidia</taxon>
    </lineage>
</organism>